<dbReference type="AlphaFoldDB" id="A0A8H7YJX8"/>
<gene>
    <name evidence="1" type="ORF">I7I52_07970</name>
</gene>
<name>A0A8H7YJX8_AJECA</name>
<dbReference type="Proteomes" id="UP000670092">
    <property type="component" value="Unassembled WGS sequence"/>
</dbReference>
<evidence type="ECO:0000313" key="2">
    <source>
        <dbReference type="Proteomes" id="UP000670092"/>
    </source>
</evidence>
<reference evidence="1 2" key="1">
    <citation type="submission" date="2021-01" db="EMBL/GenBank/DDBJ databases">
        <title>Chromosome-level genome assembly of a human fungal pathogen reveals clustering of transcriptionally co-regulated genes.</title>
        <authorList>
            <person name="Voorhies M."/>
            <person name="Cohen S."/>
            <person name="Shea T.P."/>
            <person name="Petrus S."/>
            <person name="Munoz J.F."/>
            <person name="Poplawski S."/>
            <person name="Goldman W.E."/>
            <person name="Michael T."/>
            <person name="Cuomo C.A."/>
            <person name="Sil A."/>
            <person name="Beyhan S."/>
        </authorList>
    </citation>
    <scope>NUCLEOTIDE SEQUENCE [LARGE SCALE GENOMIC DNA]</scope>
    <source>
        <strain evidence="1 2">G184AR</strain>
    </source>
</reference>
<comment type="caution">
    <text evidence="1">The sequence shown here is derived from an EMBL/GenBank/DDBJ whole genome shotgun (WGS) entry which is preliminary data.</text>
</comment>
<dbReference type="VEuPathDB" id="FungiDB:I7I52_07970"/>
<accession>A0A8H7YJX8</accession>
<dbReference type="EMBL" id="JAEVHI010000005">
    <property type="protein sequence ID" value="KAG5290833.1"/>
    <property type="molecule type" value="Genomic_DNA"/>
</dbReference>
<evidence type="ECO:0000313" key="1">
    <source>
        <dbReference type="EMBL" id="KAG5290833.1"/>
    </source>
</evidence>
<proteinExistence type="predicted"/>
<protein>
    <submittedName>
        <fullName evidence="1">Uncharacterized protein</fullName>
    </submittedName>
</protein>
<sequence length="71" mass="7990">MPGNLLNLFLVPPCFPLFSPRFPRGPPQRFSPFCTECSVGEAGCHTSLRRAGQLKFAFCLEVEDSWGRFLI</sequence>
<organism evidence="1 2">
    <name type="scientific">Ajellomyces capsulatus</name>
    <name type="common">Darling's disease fungus</name>
    <name type="synonym">Histoplasma capsulatum</name>
    <dbReference type="NCBI Taxonomy" id="5037"/>
    <lineage>
        <taxon>Eukaryota</taxon>
        <taxon>Fungi</taxon>
        <taxon>Dikarya</taxon>
        <taxon>Ascomycota</taxon>
        <taxon>Pezizomycotina</taxon>
        <taxon>Eurotiomycetes</taxon>
        <taxon>Eurotiomycetidae</taxon>
        <taxon>Onygenales</taxon>
        <taxon>Ajellomycetaceae</taxon>
        <taxon>Histoplasma</taxon>
    </lineage>
</organism>